<dbReference type="PANTHER" id="PTHR43706">
    <property type="entry name" value="NADH DEHYDROGENASE"/>
    <property type="match status" value="1"/>
</dbReference>
<keyword evidence="10" id="KW-0472">Membrane</keyword>
<dbReference type="EMBL" id="CP036402">
    <property type="protein sequence ID" value="QBI21329.1"/>
    <property type="molecule type" value="Genomic_DNA"/>
</dbReference>
<gene>
    <name evidence="13" type="ORF">ER308_18315</name>
</gene>
<evidence type="ECO:0000256" key="2">
    <source>
        <dbReference type="ARBA" id="ARBA00012637"/>
    </source>
</evidence>
<accession>A0A411YJK4</accession>
<evidence type="ECO:0000313" key="14">
    <source>
        <dbReference type="Proteomes" id="UP000291469"/>
    </source>
</evidence>
<dbReference type="Pfam" id="PF07992">
    <property type="entry name" value="Pyr_redox_2"/>
    <property type="match status" value="1"/>
</dbReference>
<dbReference type="Gene3D" id="3.50.50.100">
    <property type="match status" value="1"/>
</dbReference>
<evidence type="ECO:0000256" key="5">
    <source>
        <dbReference type="ARBA" id="ARBA00022946"/>
    </source>
</evidence>
<evidence type="ECO:0000256" key="7">
    <source>
        <dbReference type="ARBA" id="ARBA00023027"/>
    </source>
</evidence>
<dbReference type="PRINTS" id="PR00368">
    <property type="entry name" value="FADPNR"/>
</dbReference>
<name>A0A411YJK4_9ACTN</name>
<protein>
    <recommendedName>
        <fullName evidence="2">NADH:ubiquinone reductase (non-electrogenic)</fullName>
        <ecNumber evidence="2">1.6.5.9</ecNumber>
    </recommendedName>
</protein>
<dbReference type="AlphaFoldDB" id="A0A411YJK4"/>
<evidence type="ECO:0000256" key="10">
    <source>
        <dbReference type="SAM" id="Phobius"/>
    </source>
</evidence>
<keyword evidence="10" id="KW-1133">Transmembrane helix</keyword>
<dbReference type="EC" id="1.6.5.9" evidence="2"/>
<evidence type="ECO:0000313" key="13">
    <source>
        <dbReference type="EMBL" id="QBI21329.1"/>
    </source>
</evidence>
<comment type="similarity">
    <text evidence="1">Belongs to the NADH dehydrogenase family.</text>
</comment>
<dbReference type="PANTHER" id="PTHR43706:SF47">
    <property type="entry name" value="EXTERNAL NADH-UBIQUINONE OXIDOREDUCTASE 1, MITOCHONDRIAL-RELATED"/>
    <property type="match status" value="1"/>
</dbReference>
<keyword evidence="7" id="KW-0520">NAD</keyword>
<feature type="region of interest" description="Disordered" evidence="9">
    <location>
        <begin position="1"/>
        <end position="23"/>
    </location>
</feature>
<sequence length="453" mass="48915">MDTHATTLRADRQRSAARPAQPVRARWAQPTRVVLIGAGFGGLAALRELRRRRVAGQIDLTVIDEVNHHTFQPLLYQVATAGLQPQDVAHSIRGVIGSRTHVGFRLGRVVGVDWPRREVRLADGDRVPYDRLVIAAGAVTNDFGVPGVTEHAFVLKQLGDAAALRNHILRRFEEASAHASHPEGTLTFVVVGAGPTGVELSGALAELTTHVLAKDFPELDTRQVRILLVERDDLPLPGYRPRNRRYARARLADRGVEVALATGVREVRGTGVLLNDGRIVASRTVVWAAGVRPHPLAEALDLPLGPGGRIAIDATLRVHGRPEVLAVGDVAAVTEGPEGPHPQLAPVALQQGRHAARELLRERAGEPPRPFGYVDKGKMATIGRSAAVAESPGGRLAVRGFVAWVAWLLLHVAFLVGFRNRASVLFTWAYSYLTYDQSARAVFEARGVADGGP</sequence>
<keyword evidence="3" id="KW-0285">Flavoprotein</keyword>
<dbReference type="PRINTS" id="PR00411">
    <property type="entry name" value="PNDRDTASEI"/>
</dbReference>
<dbReference type="InterPro" id="IPR045024">
    <property type="entry name" value="NDH-2"/>
</dbReference>
<dbReference type="Pfam" id="PF22366">
    <property type="entry name" value="NDH2_C"/>
    <property type="match status" value="1"/>
</dbReference>
<keyword evidence="10" id="KW-0812">Transmembrane</keyword>
<organism evidence="13 14">
    <name type="scientific">Egibacter rhizosphaerae</name>
    <dbReference type="NCBI Taxonomy" id="1670831"/>
    <lineage>
        <taxon>Bacteria</taxon>
        <taxon>Bacillati</taxon>
        <taxon>Actinomycetota</taxon>
        <taxon>Nitriliruptoria</taxon>
        <taxon>Egibacterales</taxon>
        <taxon>Egibacteraceae</taxon>
        <taxon>Egibacter</taxon>
    </lineage>
</organism>
<dbReference type="Proteomes" id="UP000291469">
    <property type="component" value="Chromosome"/>
</dbReference>
<evidence type="ECO:0000256" key="1">
    <source>
        <dbReference type="ARBA" id="ARBA00005272"/>
    </source>
</evidence>
<keyword evidence="14" id="KW-1185">Reference proteome</keyword>
<dbReference type="InterPro" id="IPR036188">
    <property type="entry name" value="FAD/NAD-bd_sf"/>
</dbReference>
<keyword evidence="5" id="KW-0809">Transit peptide</keyword>
<dbReference type="RefSeq" id="WP_131156322.1">
    <property type="nucleotide sequence ID" value="NZ_CP036402.1"/>
</dbReference>
<dbReference type="KEGG" id="erz:ER308_18315"/>
<dbReference type="SUPFAM" id="SSF51905">
    <property type="entry name" value="FAD/NAD(P)-binding domain"/>
    <property type="match status" value="1"/>
</dbReference>
<dbReference type="InterPro" id="IPR054585">
    <property type="entry name" value="NDH2-like_C"/>
</dbReference>
<dbReference type="GO" id="GO:0050136">
    <property type="term" value="F:NADH dehydrogenase (quinone) (non-electrogenic) activity"/>
    <property type="evidence" value="ECO:0007669"/>
    <property type="project" value="UniProtKB-EC"/>
</dbReference>
<proteinExistence type="inferred from homology"/>
<comment type="catalytic activity">
    <reaction evidence="8">
        <text>a quinone + NADH + H(+) = a quinol + NAD(+)</text>
        <dbReference type="Rhea" id="RHEA:46160"/>
        <dbReference type="ChEBI" id="CHEBI:15378"/>
        <dbReference type="ChEBI" id="CHEBI:24646"/>
        <dbReference type="ChEBI" id="CHEBI:57540"/>
        <dbReference type="ChEBI" id="CHEBI:57945"/>
        <dbReference type="ChEBI" id="CHEBI:132124"/>
        <dbReference type="EC" id="1.6.5.9"/>
    </reaction>
</comment>
<keyword evidence="6" id="KW-0560">Oxidoreductase</keyword>
<feature type="domain" description="External alternative NADH-ubiquinone oxidoreductase-like C-terminal" evidence="12">
    <location>
        <begin position="376"/>
        <end position="433"/>
    </location>
</feature>
<feature type="compositionally biased region" description="Basic and acidic residues" evidence="9">
    <location>
        <begin position="1"/>
        <end position="14"/>
    </location>
</feature>
<evidence type="ECO:0000256" key="4">
    <source>
        <dbReference type="ARBA" id="ARBA00022827"/>
    </source>
</evidence>
<reference evidence="13 14" key="1">
    <citation type="submission" date="2019-01" db="EMBL/GenBank/DDBJ databases">
        <title>Egibacter rhizosphaerae EGI 80759T.</title>
        <authorList>
            <person name="Chen D.-D."/>
            <person name="Tian Y."/>
            <person name="Jiao J.-Y."/>
            <person name="Zhang X.-T."/>
            <person name="Zhang Y.-G."/>
            <person name="Zhang Y."/>
            <person name="Xiao M."/>
            <person name="Shu W.-S."/>
            <person name="Li W.-J."/>
        </authorList>
    </citation>
    <scope>NUCLEOTIDE SEQUENCE [LARGE SCALE GENOMIC DNA]</scope>
    <source>
        <strain evidence="13 14">EGI 80759</strain>
    </source>
</reference>
<evidence type="ECO:0000256" key="8">
    <source>
        <dbReference type="ARBA" id="ARBA00047599"/>
    </source>
</evidence>
<feature type="transmembrane region" description="Helical" evidence="10">
    <location>
        <begin position="401"/>
        <end position="418"/>
    </location>
</feature>
<feature type="domain" description="FAD/NAD(P)-binding" evidence="11">
    <location>
        <begin position="32"/>
        <end position="352"/>
    </location>
</feature>
<evidence type="ECO:0000256" key="6">
    <source>
        <dbReference type="ARBA" id="ARBA00023002"/>
    </source>
</evidence>
<dbReference type="InterPro" id="IPR023753">
    <property type="entry name" value="FAD/NAD-binding_dom"/>
</dbReference>
<keyword evidence="4" id="KW-0274">FAD</keyword>
<evidence type="ECO:0000256" key="3">
    <source>
        <dbReference type="ARBA" id="ARBA00022630"/>
    </source>
</evidence>
<dbReference type="OrthoDB" id="9781621at2"/>
<evidence type="ECO:0000259" key="12">
    <source>
        <dbReference type="Pfam" id="PF22366"/>
    </source>
</evidence>
<evidence type="ECO:0000256" key="9">
    <source>
        <dbReference type="SAM" id="MobiDB-lite"/>
    </source>
</evidence>
<evidence type="ECO:0000259" key="11">
    <source>
        <dbReference type="Pfam" id="PF07992"/>
    </source>
</evidence>